<dbReference type="GO" id="GO:0003677">
    <property type="term" value="F:DNA binding"/>
    <property type="evidence" value="ECO:0007669"/>
    <property type="project" value="UniProtKB-KW"/>
</dbReference>
<feature type="domain" description="IclR-ED" evidence="5">
    <location>
        <begin position="78"/>
        <end position="255"/>
    </location>
</feature>
<keyword evidence="1" id="KW-0805">Transcription regulation</keyword>
<dbReference type="InterPro" id="IPR050707">
    <property type="entry name" value="HTH_MetabolicPath_Reg"/>
</dbReference>
<dbReference type="PANTHER" id="PTHR30136">
    <property type="entry name" value="HELIX-TURN-HELIX TRANSCRIPTIONAL REGULATOR, ICLR FAMILY"/>
    <property type="match status" value="1"/>
</dbReference>
<evidence type="ECO:0000256" key="1">
    <source>
        <dbReference type="ARBA" id="ARBA00023015"/>
    </source>
</evidence>
<dbReference type="SUPFAM" id="SSF55781">
    <property type="entry name" value="GAF domain-like"/>
    <property type="match status" value="1"/>
</dbReference>
<accession>A0A1Y5PKN8</accession>
<dbReference type="InterPro" id="IPR014757">
    <property type="entry name" value="Tscrpt_reg_IclR_C"/>
</dbReference>
<dbReference type="InterPro" id="IPR036388">
    <property type="entry name" value="WH-like_DNA-bd_sf"/>
</dbReference>
<dbReference type="InterPro" id="IPR036390">
    <property type="entry name" value="WH_DNA-bd_sf"/>
</dbReference>
<dbReference type="Pfam" id="PF09339">
    <property type="entry name" value="HTH_IclR"/>
    <property type="match status" value="1"/>
</dbReference>
<dbReference type="Pfam" id="PF01614">
    <property type="entry name" value="IclR_C"/>
    <property type="match status" value="1"/>
</dbReference>
<dbReference type="PANTHER" id="PTHR30136:SF24">
    <property type="entry name" value="HTH-TYPE TRANSCRIPTIONAL REPRESSOR ALLR"/>
    <property type="match status" value="1"/>
</dbReference>
<keyword evidence="2" id="KW-0238">DNA-binding</keyword>
<evidence type="ECO:0000313" key="6">
    <source>
        <dbReference type="EMBL" id="SBS79307.1"/>
    </source>
</evidence>
<evidence type="ECO:0000259" key="4">
    <source>
        <dbReference type="PROSITE" id="PS51077"/>
    </source>
</evidence>
<protein>
    <submittedName>
        <fullName evidence="6">Regulatory protein, IclR</fullName>
    </submittedName>
</protein>
<gene>
    <name evidence="6" type="ORF">MHPYR_730002</name>
</gene>
<dbReference type="EMBL" id="FLQS01000071">
    <property type="protein sequence ID" value="SBS79307.1"/>
    <property type="molecule type" value="Genomic_DNA"/>
</dbReference>
<dbReference type="InterPro" id="IPR029016">
    <property type="entry name" value="GAF-like_dom_sf"/>
</dbReference>
<sequence length="255" mass="26983">MEIGEKLAGHPSQPGTCVTSRLLDILGAFDERHRSLTLSELAKSAGLPVSTAHRLVAKLVAGSALQRCADGRYVVGRLIWNAGLLAPVEGGLRQVAEPFLHDVYAATLVTVHLAVRDGDEVLYLERMMGRASVPIVSTVGSRLPMHCTGVGKVLLAHAPPEVRERVFAGLTRVTAHTVVQPSVLAAQLARVRRDAVATTMEEMSLGASSLAVPVVRQSDDAVVAAIGAVIPDLKRSRPRLLGALQVAARGIGRLL</sequence>
<dbReference type="Gene3D" id="1.10.10.10">
    <property type="entry name" value="Winged helix-like DNA-binding domain superfamily/Winged helix DNA-binding domain"/>
    <property type="match status" value="1"/>
</dbReference>
<proteinExistence type="predicted"/>
<dbReference type="PROSITE" id="PS51078">
    <property type="entry name" value="ICLR_ED"/>
    <property type="match status" value="1"/>
</dbReference>
<dbReference type="AlphaFoldDB" id="A0A1Y5PKN8"/>
<evidence type="ECO:0000256" key="3">
    <source>
        <dbReference type="ARBA" id="ARBA00023163"/>
    </source>
</evidence>
<evidence type="ECO:0000259" key="5">
    <source>
        <dbReference type="PROSITE" id="PS51078"/>
    </source>
</evidence>
<dbReference type="GO" id="GO:0003700">
    <property type="term" value="F:DNA-binding transcription factor activity"/>
    <property type="evidence" value="ECO:0007669"/>
    <property type="project" value="TreeGrafter"/>
</dbReference>
<dbReference type="SMART" id="SM00346">
    <property type="entry name" value="HTH_ICLR"/>
    <property type="match status" value="1"/>
</dbReference>
<dbReference type="Gene3D" id="3.30.450.40">
    <property type="match status" value="1"/>
</dbReference>
<name>A0A1Y5PKN8_9MYCO</name>
<keyword evidence="3" id="KW-0804">Transcription</keyword>
<dbReference type="InterPro" id="IPR005471">
    <property type="entry name" value="Tscrpt_reg_IclR_N"/>
</dbReference>
<dbReference type="GO" id="GO:0045892">
    <property type="term" value="P:negative regulation of DNA-templated transcription"/>
    <property type="evidence" value="ECO:0007669"/>
    <property type="project" value="TreeGrafter"/>
</dbReference>
<evidence type="ECO:0000256" key="2">
    <source>
        <dbReference type="ARBA" id="ARBA00023125"/>
    </source>
</evidence>
<feature type="domain" description="HTH iclR-type" evidence="4">
    <location>
        <begin position="16"/>
        <end position="77"/>
    </location>
</feature>
<dbReference type="PROSITE" id="PS51077">
    <property type="entry name" value="HTH_ICLR"/>
    <property type="match status" value="1"/>
</dbReference>
<dbReference type="SUPFAM" id="SSF46785">
    <property type="entry name" value="Winged helix' DNA-binding domain"/>
    <property type="match status" value="1"/>
</dbReference>
<reference evidence="6" key="1">
    <citation type="submission" date="2016-03" db="EMBL/GenBank/DDBJ databases">
        <authorList>
            <person name="Ploux O."/>
        </authorList>
    </citation>
    <scope>NUCLEOTIDE SEQUENCE</scope>
    <source>
        <strain evidence="6">UC10</strain>
    </source>
</reference>
<organism evidence="6">
    <name type="scientific">uncultured Mycobacterium sp</name>
    <dbReference type="NCBI Taxonomy" id="171292"/>
    <lineage>
        <taxon>Bacteria</taxon>
        <taxon>Bacillati</taxon>
        <taxon>Actinomycetota</taxon>
        <taxon>Actinomycetes</taxon>
        <taxon>Mycobacteriales</taxon>
        <taxon>Mycobacteriaceae</taxon>
        <taxon>Mycobacterium</taxon>
        <taxon>environmental samples</taxon>
    </lineage>
</organism>